<evidence type="ECO:0000256" key="3">
    <source>
        <dbReference type="ARBA" id="ARBA00022695"/>
    </source>
</evidence>
<evidence type="ECO:0000256" key="4">
    <source>
        <dbReference type="ARBA" id="ARBA00022722"/>
    </source>
</evidence>
<sequence length="1217" mass="138874">MRETIVKSAEQLNEVQASVREIHARQEEENSEASHTILPSRPQGGHNGGRYKVDRWRKLEIPIFDGEDAYGWTTRVERYFDLKGMSGEEKLQAVMVAMEGKALTWYQWWEFSTHQPTWEDFRVAVIRHFQPTMVDNPFELLLSLKQTGSVEEYREKFELYAGPLKSAEPAYLKGIFLNGLKELIKAELKLHPTESLVDLMDCAQRVDEKNQLITKGGNSTSMMSRPMRTYNSNCKVTWEPGAKQQPHVFGTGSSTGEGSVVKPSNTFRGRSFRKLTDAELQERSRKGLCFRCDQKFGPGHVCAHKQLQILVLAEGEEEGDVEGEMTAIDENGELTHIQLSMCSIAGLTSKKTIKLWGKIGEEQVMVLINCGASHNFISAKFVKQQKLDMYATSIYTVEVGDGRKLDCEGVCPKLKLEIQGLNIEQDFYVFDLGGVDVVLGMEWLASLGEIRANFRELTLRIPITSKYHTLKGDSDLTRALASLKSILKALRDQGHGFLVTYCQMQAESKEPATCPAWTKLVLEDYDSIFQEPQGLPPPRRQDHAIRLKEGSNIPNLRPYRYPHYQKNEIERLIDDMLKSGIIRPSVSPYSSPIILVKKKDGGWRFCVDYRALNKITIPDKFLIPIIDELLDELGGAVIFSKLDLRSSYHQIRMREEDIHKTAFRTHEGHYERFVRDYGKIARPLTQLLKKDKFQWNAEAQAALDKLKHLVSELPILTDPDFSKTFIIETDASNKGLGAVLMQEGRENGVVDALSRKMTFSALSSIHFEQMADWESEIHQDPKLQGIIHDLIKDCNSHPGYKFQNQKLFYKGRLVLPKGSSHIPLLLQEFHNSAIGVHSGFFRTYKRISEVVYWEGMRKDIQHHVATCETCQRNKYQALSPARLLQPLPIPNQVWADISMDFIEGLPKAQGKNVILVVVDRLTKYAHFLALSHPFTAKEVAEVFITEVVKLHGIVSDRDKIFLSHFWSELFKLVGTRLKFSTAYHPQTDGQTEVVNRCLETYLRCLTGSKPKQWPKWLTLYGRDPPHLLKGTTIPSTVEEVNLMTYDRDQMLHDLKENLVTAQNQMKKYADQSRRAVSLAIGDWVYLKLKPYRLRSLARKRNEKMSPRFYGPYQITKQIGVVAFQLALPPESKIHPVFHVSLLKKALSPSATPQPLPPMLSEELELQVTPAAVKVVRNTAHGIAEVLIQWTDLPEFEATWEPVEPIMKQFPSFTLRTR</sequence>
<dbReference type="EMBL" id="KQ483597">
    <property type="protein sequence ID" value="KYP45237.1"/>
    <property type="molecule type" value="Genomic_DNA"/>
</dbReference>
<dbReference type="InterPro" id="IPR036397">
    <property type="entry name" value="RNaseH_sf"/>
</dbReference>
<dbReference type="InterPro" id="IPR021109">
    <property type="entry name" value="Peptidase_aspartic_dom_sf"/>
</dbReference>
<keyword evidence="19" id="KW-1185">Reference proteome</keyword>
<evidence type="ECO:0000313" key="19">
    <source>
        <dbReference type="Proteomes" id="UP000075243"/>
    </source>
</evidence>
<dbReference type="AlphaFoldDB" id="A0A151RRQ4"/>
<keyword evidence="14" id="KW-0233">DNA recombination</keyword>
<protein>
    <submittedName>
        <fullName evidence="18">Retrotransposable element Tf2</fullName>
    </submittedName>
</protein>
<dbReference type="OMA" id="WTTASHE"/>
<evidence type="ECO:0000256" key="16">
    <source>
        <dbReference type="SAM" id="MobiDB-lite"/>
    </source>
</evidence>
<dbReference type="Gene3D" id="3.30.420.10">
    <property type="entry name" value="Ribonuclease H-like superfamily/Ribonuclease H"/>
    <property type="match status" value="1"/>
</dbReference>
<dbReference type="Proteomes" id="UP000075243">
    <property type="component" value="Unassembled WGS sequence"/>
</dbReference>
<evidence type="ECO:0000313" key="18">
    <source>
        <dbReference type="EMBL" id="KYP45237.1"/>
    </source>
</evidence>
<dbReference type="InterPro" id="IPR000477">
    <property type="entry name" value="RT_dom"/>
</dbReference>
<dbReference type="InterPro" id="IPR043502">
    <property type="entry name" value="DNA/RNA_pol_sf"/>
</dbReference>
<dbReference type="CDD" id="cd00303">
    <property type="entry name" value="retropepsin_like"/>
    <property type="match status" value="1"/>
</dbReference>
<dbReference type="Pfam" id="PF03732">
    <property type="entry name" value="Retrotrans_gag"/>
    <property type="match status" value="1"/>
</dbReference>
<evidence type="ECO:0000256" key="1">
    <source>
        <dbReference type="ARBA" id="ARBA00022670"/>
    </source>
</evidence>
<dbReference type="SUPFAM" id="SSF50630">
    <property type="entry name" value="Acid proteases"/>
    <property type="match status" value="1"/>
</dbReference>
<dbReference type="InterPro" id="IPR001584">
    <property type="entry name" value="Integrase_cat-core"/>
</dbReference>
<dbReference type="SUPFAM" id="SSF53098">
    <property type="entry name" value="Ribonuclease H-like"/>
    <property type="match status" value="1"/>
</dbReference>
<gene>
    <name evidence="18" type="ORF">KK1_033252</name>
</gene>
<dbReference type="InterPro" id="IPR012337">
    <property type="entry name" value="RNaseH-like_sf"/>
</dbReference>
<dbReference type="PANTHER" id="PTHR37984:SF5">
    <property type="entry name" value="PROTEIN NYNRIN-LIKE"/>
    <property type="match status" value="1"/>
</dbReference>
<dbReference type="GO" id="GO:0003964">
    <property type="term" value="F:RNA-directed DNA polymerase activity"/>
    <property type="evidence" value="ECO:0007669"/>
    <property type="project" value="UniProtKB-KW"/>
</dbReference>
<dbReference type="InterPro" id="IPR041588">
    <property type="entry name" value="Integrase_H2C2"/>
</dbReference>
<keyword evidence="8" id="KW-0378">Hydrolase</keyword>
<dbReference type="PROSITE" id="PS50994">
    <property type="entry name" value="INTEGRASE"/>
    <property type="match status" value="1"/>
</dbReference>
<dbReference type="Gene3D" id="3.30.70.270">
    <property type="match status" value="1"/>
</dbReference>
<keyword evidence="1" id="KW-0645">Protease</keyword>
<proteinExistence type="predicted"/>
<dbReference type="PANTHER" id="PTHR37984">
    <property type="entry name" value="PROTEIN CBG26694"/>
    <property type="match status" value="1"/>
</dbReference>
<keyword evidence="15" id="KW-0511">Multifunctional enzyme</keyword>
<evidence type="ECO:0000256" key="13">
    <source>
        <dbReference type="ARBA" id="ARBA00023125"/>
    </source>
</evidence>
<dbReference type="SUPFAM" id="SSF56672">
    <property type="entry name" value="DNA/RNA polymerases"/>
    <property type="match status" value="1"/>
</dbReference>
<name>A0A151RRQ4_CAJCA</name>
<keyword evidence="9" id="KW-0460">Magnesium</keyword>
<keyword evidence="10" id="KW-0229">DNA integration</keyword>
<dbReference type="Pfam" id="PF24626">
    <property type="entry name" value="SH3_Tf2-1"/>
    <property type="match status" value="1"/>
</dbReference>
<dbReference type="Gene3D" id="1.10.340.70">
    <property type="match status" value="1"/>
</dbReference>
<evidence type="ECO:0000256" key="12">
    <source>
        <dbReference type="ARBA" id="ARBA00022932"/>
    </source>
</evidence>
<dbReference type="InterPro" id="IPR056924">
    <property type="entry name" value="SH3_Tf2-1"/>
</dbReference>
<dbReference type="Gene3D" id="3.10.10.10">
    <property type="entry name" value="HIV Type 1 Reverse Transcriptase, subunit A, domain 1"/>
    <property type="match status" value="1"/>
</dbReference>
<dbReference type="GO" id="GO:0003677">
    <property type="term" value="F:DNA binding"/>
    <property type="evidence" value="ECO:0007669"/>
    <property type="project" value="UniProtKB-KW"/>
</dbReference>
<dbReference type="SUPFAM" id="SSF54160">
    <property type="entry name" value="Chromo domain-like"/>
    <property type="match status" value="1"/>
</dbReference>
<accession>A0A151RRQ4</accession>
<dbReference type="GO" id="GO:0006310">
    <property type="term" value="P:DNA recombination"/>
    <property type="evidence" value="ECO:0007669"/>
    <property type="project" value="UniProtKB-KW"/>
</dbReference>
<dbReference type="Gramene" id="C.cajan_32102.t">
    <property type="protein sequence ID" value="C.cajan_32102.t"/>
    <property type="gene ID" value="C.cajan_32102"/>
</dbReference>
<keyword evidence="6" id="KW-0064">Aspartyl protease</keyword>
<evidence type="ECO:0000256" key="7">
    <source>
        <dbReference type="ARBA" id="ARBA00022759"/>
    </source>
</evidence>
<reference evidence="18" key="1">
    <citation type="journal article" date="2012" name="Nat. Biotechnol.">
        <title>Draft genome sequence of pigeonpea (Cajanus cajan), an orphan legume crop of resource-poor farmers.</title>
        <authorList>
            <person name="Varshney R.K."/>
            <person name="Chen W."/>
            <person name="Li Y."/>
            <person name="Bharti A.K."/>
            <person name="Saxena R.K."/>
            <person name="Schlueter J.A."/>
            <person name="Donoghue M.T."/>
            <person name="Azam S."/>
            <person name="Fan G."/>
            <person name="Whaley A.M."/>
            <person name="Farmer A.D."/>
            <person name="Sheridan J."/>
            <person name="Iwata A."/>
            <person name="Tuteja R."/>
            <person name="Penmetsa R.V."/>
            <person name="Wu W."/>
            <person name="Upadhyaya H.D."/>
            <person name="Yang S.P."/>
            <person name="Shah T."/>
            <person name="Saxena K.B."/>
            <person name="Michael T."/>
            <person name="McCombie W.R."/>
            <person name="Yang B."/>
            <person name="Zhang G."/>
            <person name="Yang H."/>
            <person name="Wang J."/>
            <person name="Spillane C."/>
            <person name="Cook D.R."/>
            <person name="May G.D."/>
            <person name="Xu X."/>
            <person name="Jackson S.A."/>
        </authorList>
    </citation>
    <scope>NUCLEOTIDE SEQUENCE [LARGE SCALE GENOMIC DNA]</scope>
</reference>
<evidence type="ECO:0000256" key="5">
    <source>
        <dbReference type="ARBA" id="ARBA00022723"/>
    </source>
</evidence>
<dbReference type="InterPro" id="IPR041577">
    <property type="entry name" value="RT_RNaseH_2"/>
</dbReference>
<dbReference type="InterPro" id="IPR016197">
    <property type="entry name" value="Chromo-like_dom_sf"/>
</dbReference>
<organism evidence="18 19">
    <name type="scientific">Cajanus cajan</name>
    <name type="common">Pigeon pea</name>
    <name type="synonym">Cajanus indicus</name>
    <dbReference type="NCBI Taxonomy" id="3821"/>
    <lineage>
        <taxon>Eukaryota</taxon>
        <taxon>Viridiplantae</taxon>
        <taxon>Streptophyta</taxon>
        <taxon>Embryophyta</taxon>
        <taxon>Tracheophyta</taxon>
        <taxon>Spermatophyta</taxon>
        <taxon>Magnoliopsida</taxon>
        <taxon>eudicotyledons</taxon>
        <taxon>Gunneridae</taxon>
        <taxon>Pentapetalae</taxon>
        <taxon>rosids</taxon>
        <taxon>fabids</taxon>
        <taxon>Fabales</taxon>
        <taxon>Fabaceae</taxon>
        <taxon>Papilionoideae</taxon>
        <taxon>50 kb inversion clade</taxon>
        <taxon>NPAAA clade</taxon>
        <taxon>indigoferoid/millettioid clade</taxon>
        <taxon>Phaseoleae</taxon>
        <taxon>Cajanus</taxon>
    </lineage>
</organism>
<dbReference type="InterPro" id="IPR043128">
    <property type="entry name" value="Rev_trsase/Diguanyl_cyclase"/>
</dbReference>
<evidence type="ECO:0000256" key="8">
    <source>
        <dbReference type="ARBA" id="ARBA00022801"/>
    </source>
</evidence>
<dbReference type="Pfam" id="PF17921">
    <property type="entry name" value="Integrase_H2C2"/>
    <property type="match status" value="1"/>
</dbReference>
<feature type="region of interest" description="Disordered" evidence="16">
    <location>
        <begin position="24"/>
        <end position="46"/>
    </location>
</feature>
<keyword evidence="11" id="KW-0695">RNA-directed DNA polymerase</keyword>
<dbReference type="InterPro" id="IPR005162">
    <property type="entry name" value="Retrotrans_gag_dom"/>
</dbReference>
<dbReference type="GO" id="GO:0006508">
    <property type="term" value="P:proteolysis"/>
    <property type="evidence" value="ECO:0007669"/>
    <property type="project" value="UniProtKB-KW"/>
</dbReference>
<evidence type="ECO:0000256" key="14">
    <source>
        <dbReference type="ARBA" id="ARBA00023172"/>
    </source>
</evidence>
<evidence type="ECO:0000256" key="6">
    <source>
        <dbReference type="ARBA" id="ARBA00022750"/>
    </source>
</evidence>
<keyword evidence="12" id="KW-0239">DNA-directed DNA polymerase</keyword>
<evidence type="ECO:0000256" key="9">
    <source>
        <dbReference type="ARBA" id="ARBA00022842"/>
    </source>
</evidence>
<dbReference type="Pfam" id="PF17919">
    <property type="entry name" value="RT_RNaseH_2"/>
    <property type="match status" value="1"/>
</dbReference>
<keyword evidence="7" id="KW-0255">Endonuclease</keyword>
<dbReference type="GO" id="GO:0015074">
    <property type="term" value="P:DNA integration"/>
    <property type="evidence" value="ECO:0007669"/>
    <property type="project" value="UniProtKB-KW"/>
</dbReference>
<dbReference type="Gene3D" id="2.40.70.10">
    <property type="entry name" value="Acid Proteases"/>
    <property type="match status" value="1"/>
</dbReference>
<feature type="domain" description="Integrase catalytic" evidence="17">
    <location>
        <begin position="882"/>
        <end position="1003"/>
    </location>
</feature>
<evidence type="ECO:0000256" key="11">
    <source>
        <dbReference type="ARBA" id="ARBA00022918"/>
    </source>
</evidence>
<evidence type="ECO:0000256" key="10">
    <source>
        <dbReference type="ARBA" id="ARBA00022908"/>
    </source>
</evidence>
<dbReference type="FunFam" id="1.10.340.70:FF:000001">
    <property type="entry name" value="Retrovirus-related Pol polyprotein from transposon gypsy-like Protein"/>
    <property type="match status" value="1"/>
</dbReference>
<dbReference type="Pfam" id="PF00078">
    <property type="entry name" value="RVT_1"/>
    <property type="match status" value="1"/>
</dbReference>
<dbReference type="InterPro" id="IPR050951">
    <property type="entry name" value="Retrovirus_Pol_polyprotein"/>
</dbReference>
<keyword evidence="2" id="KW-0808">Transferase</keyword>
<dbReference type="CDD" id="cd01647">
    <property type="entry name" value="RT_LTR"/>
    <property type="match status" value="1"/>
</dbReference>
<dbReference type="GO" id="GO:0046872">
    <property type="term" value="F:metal ion binding"/>
    <property type="evidence" value="ECO:0007669"/>
    <property type="project" value="UniProtKB-KW"/>
</dbReference>
<keyword evidence="5" id="KW-0479">Metal-binding</keyword>
<evidence type="ECO:0000256" key="15">
    <source>
        <dbReference type="ARBA" id="ARBA00023268"/>
    </source>
</evidence>
<keyword evidence="3" id="KW-0548">Nucleotidyltransferase</keyword>
<keyword evidence="13" id="KW-0238">DNA-binding</keyword>
<evidence type="ECO:0000256" key="2">
    <source>
        <dbReference type="ARBA" id="ARBA00022679"/>
    </source>
</evidence>
<dbReference type="GO" id="GO:0004190">
    <property type="term" value="F:aspartic-type endopeptidase activity"/>
    <property type="evidence" value="ECO:0007669"/>
    <property type="project" value="UniProtKB-KW"/>
</dbReference>
<dbReference type="Pfam" id="PF08284">
    <property type="entry name" value="RVP_2"/>
    <property type="match status" value="1"/>
</dbReference>
<dbReference type="GO" id="GO:0003887">
    <property type="term" value="F:DNA-directed DNA polymerase activity"/>
    <property type="evidence" value="ECO:0007669"/>
    <property type="project" value="UniProtKB-KW"/>
</dbReference>
<keyword evidence="4" id="KW-0540">Nuclease</keyword>
<dbReference type="GO" id="GO:0004519">
    <property type="term" value="F:endonuclease activity"/>
    <property type="evidence" value="ECO:0007669"/>
    <property type="project" value="UniProtKB-KW"/>
</dbReference>
<evidence type="ECO:0000259" key="17">
    <source>
        <dbReference type="PROSITE" id="PS50994"/>
    </source>
</evidence>